<dbReference type="Proteomes" id="UP001501222">
    <property type="component" value="Unassembled WGS sequence"/>
</dbReference>
<feature type="region of interest" description="Disordered" evidence="1">
    <location>
        <begin position="33"/>
        <end position="60"/>
    </location>
</feature>
<name>A0ABP6Z7V9_9ACTN</name>
<accession>A0ABP6Z7V9</accession>
<sequence length="198" mass="21173">MSGDELPGRLVLAVRVAPGHYLVEAGRLEKGDRLDPGGDLDRAGEGARGRRPGGRPRVHRTPAGWDTANVSANAWSGRDKVWSWLAASAAPYVWWRATAIEGHQVALVVWDRTAAPCPGCGALVDAPAPFYAGRGEILPEDNRHDCGAAIPPAPAVARWLSEVQSEDDARQMLAQLEETRQARSTDPSSAGVCPGQRQ</sequence>
<protein>
    <submittedName>
        <fullName evidence="2">Uncharacterized protein</fullName>
    </submittedName>
</protein>
<keyword evidence="3" id="KW-1185">Reference proteome</keyword>
<evidence type="ECO:0000313" key="2">
    <source>
        <dbReference type="EMBL" id="GAA3601195.1"/>
    </source>
</evidence>
<feature type="region of interest" description="Disordered" evidence="1">
    <location>
        <begin position="178"/>
        <end position="198"/>
    </location>
</feature>
<gene>
    <name evidence="2" type="ORF">GCM10022235_86380</name>
</gene>
<comment type="caution">
    <text evidence="2">The sequence shown here is derived from an EMBL/GenBank/DDBJ whole genome shotgun (WGS) entry which is preliminary data.</text>
</comment>
<evidence type="ECO:0000313" key="3">
    <source>
        <dbReference type="Proteomes" id="UP001501222"/>
    </source>
</evidence>
<organism evidence="2 3">
    <name type="scientific">Kribbella ginsengisoli</name>
    <dbReference type="NCBI Taxonomy" id="363865"/>
    <lineage>
        <taxon>Bacteria</taxon>
        <taxon>Bacillati</taxon>
        <taxon>Actinomycetota</taxon>
        <taxon>Actinomycetes</taxon>
        <taxon>Propionibacteriales</taxon>
        <taxon>Kribbellaceae</taxon>
        <taxon>Kribbella</taxon>
    </lineage>
</organism>
<dbReference type="EMBL" id="BAABAA010000034">
    <property type="protein sequence ID" value="GAA3601195.1"/>
    <property type="molecule type" value="Genomic_DNA"/>
</dbReference>
<evidence type="ECO:0000256" key="1">
    <source>
        <dbReference type="SAM" id="MobiDB-lite"/>
    </source>
</evidence>
<feature type="compositionally biased region" description="Basic and acidic residues" evidence="1">
    <location>
        <begin position="33"/>
        <end position="48"/>
    </location>
</feature>
<proteinExistence type="predicted"/>
<reference evidence="3" key="1">
    <citation type="journal article" date="2019" name="Int. J. Syst. Evol. Microbiol.">
        <title>The Global Catalogue of Microorganisms (GCM) 10K type strain sequencing project: providing services to taxonomists for standard genome sequencing and annotation.</title>
        <authorList>
            <consortium name="The Broad Institute Genomics Platform"/>
            <consortium name="The Broad Institute Genome Sequencing Center for Infectious Disease"/>
            <person name="Wu L."/>
            <person name="Ma J."/>
        </authorList>
    </citation>
    <scope>NUCLEOTIDE SEQUENCE [LARGE SCALE GENOMIC DNA]</scope>
    <source>
        <strain evidence="3">JCM 16928</strain>
    </source>
</reference>
<feature type="compositionally biased region" description="Basic residues" evidence="1">
    <location>
        <begin position="49"/>
        <end position="60"/>
    </location>
</feature>